<dbReference type="AlphaFoldDB" id="A0A154P962"/>
<name>A0A154P962_DUFNO</name>
<reference evidence="1 2" key="1">
    <citation type="submission" date="2015-07" db="EMBL/GenBank/DDBJ databases">
        <title>The genome of Dufourea novaeangliae.</title>
        <authorList>
            <person name="Pan H."/>
            <person name="Kapheim K."/>
        </authorList>
    </citation>
    <scope>NUCLEOTIDE SEQUENCE [LARGE SCALE GENOMIC DNA]</scope>
    <source>
        <strain evidence="1">0120121106</strain>
        <tissue evidence="1">Whole body</tissue>
    </source>
</reference>
<accession>A0A154P962</accession>
<dbReference type="STRING" id="178035.A0A154P962"/>
<gene>
    <name evidence="1" type="ORF">WN55_10080</name>
</gene>
<organism evidence="1 2">
    <name type="scientific">Dufourea novaeangliae</name>
    <name type="common">Sweat bee</name>
    <dbReference type="NCBI Taxonomy" id="178035"/>
    <lineage>
        <taxon>Eukaryota</taxon>
        <taxon>Metazoa</taxon>
        <taxon>Ecdysozoa</taxon>
        <taxon>Arthropoda</taxon>
        <taxon>Hexapoda</taxon>
        <taxon>Insecta</taxon>
        <taxon>Pterygota</taxon>
        <taxon>Neoptera</taxon>
        <taxon>Endopterygota</taxon>
        <taxon>Hymenoptera</taxon>
        <taxon>Apocrita</taxon>
        <taxon>Aculeata</taxon>
        <taxon>Apoidea</taxon>
        <taxon>Anthophila</taxon>
        <taxon>Halictidae</taxon>
        <taxon>Rophitinae</taxon>
        <taxon>Dufourea</taxon>
    </lineage>
</organism>
<protein>
    <submittedName>
        <fullName evidence="1">Uncharacterized protein</fullName>
    </submittedName>
</protein>
<sequence>MKVREDLDILSIIDEEIAQAFNEGRSELRELAKRNIEAIQLKNKKTYDKKCKKPTLYREGDLVVIKRTQFGTGLKLRKKYLGPYQVTRVKGNNRYEVVRVGEGEGPKITSTAADYMKTYLCNTPGTK</sequence>
<dbReference type="Proteomes" id="UP000076502">
    <property type="component" value="Unassembled WGS sequence"/>
</dbReference>
<evidence type="ECO:0000313" key="2">
    <source>
        <dbReference type="Proteomes" id="UP000076502"/>
    </source>
</evidence>
<keyword evidence="2" id="KW-1185">Reference proteome</keyword>
<dbReference type="EMBL" id="KQ434836">
    <property type="protein sequence ID" value="KZC07934.1"/>
    <property type="molecule type" value="Genomic_DNA"/>
</dbReference>
<evidence type="ECO:0000313" key="1">
    <source>
        <dbReference type="EMBL" id="KZC07934.1"/>
    </source>
</evidence>
<proteinExistence type="predicted"/>